<dbReference type="PANTHER" id="PTHR21666">
    <property type="entry name" value="PEPTIDASE-RELATED"/>
    <property type="match status" value="1"/>
</dbReference>
<dbReference type="InterPro" id="IPR018392">
    <property type="entry name" value="LysM"/>
</dbReference>
<gene>
    <name evidence="3" type="ORF">V0288_03855</name>
</gene>
<dbReference type="CDD" id="cd00118">
    <property type="entry name" value="LysM"/>
    <property type="match status" value="1"/>
</dbReference>
<accession>A0AAW9QGN4</accession>
<feature type="domain" description="LysM" evidence="2">
    <location>
        <begin position="42"/>
        <end position="87"/>
    </location>
</feature>
<organism evidence="3 4">
    <name type="scientific">Pannus brasiliensis CCIBt3594</name>
    <dbReference type="NCBI Taxonomy" id="1427578"/>
    <lineage>
        <taxon>Bacteria</taxon>
        <taxon>Bacillati</taxon>
        <taxon>Cyanobacteriota</taxon>
        <taxon>Cyanophyceae</taxon>
        <taxon>Oscillatoriophycideae</taxon>
        <taxon>Chroococcales</taxon>
        <taxon>Microcystaceae</taxon>
        <taxon>Pannus</taxon>
    </lineage>
</organism>
<dbReference type="Pfam" id="PF01476">
    <property type="entry name" value="LysM"/>
    <property type="match status" value="1"/>
</dbReference>
<dbReference type="InterPro" id="IPR011055">
    <property type="entry name" value="Dup_hybrid_motif"/>
</dbReference>
<dbReference type="Pfam" id="PF01551">
    <property type="entry name" value="Peptidase_M23"/>
    <property type="match status" value="1"/>
</dbReference>
<evidence type="ECO:0000259" key="2">
    <source>
        <dbReference type="PROSITE" id="PS51782"/>
    </source>
</evidence>
<feature type="chain" id="PRO_5043443570" evidence="1">
    <location>
        <begin position="28"/>
        <end position="292"/>
    </location>
</feature>
<sequence length="292" mass="31826">MRIPRNPFSRLFIAALVLSVCSEPLLAQSGNVCAAPVLSRLERHKIQKGETIASIAGKYALNPNTLIKLNPTILKNGQAPVGQEILIPPMDGIRVEAPKGSTWRDLEGAYGIRADILFELNGCTRSPSVVFIPGTSWPATSRRSDYIGLAGYPLSFPAKIGLGYGWQKNQTEQKGLFHSGIDFLADIGTPVLAADDGLVIFAGQEGTYGNLVIISHSGNRQTRYAHLQTVRVRVDERVRMGEEIGTVGTTGQPDIPEPHLHFEVRLKTPVGWVAQDPAIHLRPPTDGKKRIK</sequence>
<dbReference type="InterPro" id="IPR036779">
    <property type="entry name" value="LysM_dom_sf"/>
</dbReference>
<dbReference type="Gene3D" id="3.10.350.10">
    <property type="entry name" value="LysM domain"/>
    <property type="match status" value="1"/>
</dbReference>
<comment type="caution">
    <text evidence="3">The sequence shown here is derived from an EMBL/GenBank/DDBJ whole genome shotgun (WGS) entry which is preliminary data.</text>
</comment>
<keyword evidence="1" id="KW-0732">Signal</keyword>
<feature type="signal peptide" evidence="1">
    <location>
        <begin position="1"/>
        <end position="27"/>
    </location>
</feature>
<dbReference type="SUPFAM" id="SSF51261">
    <property type="entry name" value="Duplicated hybrid motif"/>
    <property type="match status" value="1"/>
</dbReference>
<dbReference type="InterPro" id="IPR050570">
    <property type="entry name" value="Cell_wall_metabolism_enzyme"/>
</dbReference>
<dbReference type="EMBL" id="JBAFSM010000005">
    <property type="protein sequence ID" value="MEG3436243.1"/>
    <property type="molecule type" value="Genomic_DNA"/>
</dbReference>
<dbReference type="InterPro" id="IPR016047">
    <property type="entry name" value="M23ase_b-sheet_dom"/>
</dbReference>
<dbReference type="PANTHER" id="PTHR21666:SF290">
    <property type="entry name" value="PEPTIDASE M23 DOMAIN PROTEIN"/>
    <property type="match status" value="1"/>
</dbReference>
<dbReference type="SMART" id="SM00257">
    <property type="entry name" value="LysM"/>
    <property type="match status" value="1"/>
</dbReference>
<dbReference type="EC" id="3.4.24.-" evidence="3"/>
<name>A0AAW9QGN4_9CHRO</name>
<dbReference type="GO" id="GO:0004222">
    <property type="term" value="F:metalloendopeptidase activity"/>
    <property type="evidence" value="ECO:0007669"/>
    <property type="project" value="TreeGrafter"/>
</dbReference>
<evidence type="ECO:0000313" key="3">
    <source>
        <dbReference type="EMBL" id="MEG3436243.1"/>
    </source>
</evidence>
<reference evidence="3 4" key="1">
    <citation type="submission" date="2024-01" db="EMBL/GenBank/DDBJ databases">
        <title>Genomic insights into the taxonomy and metabolism of the cyanobacterium Pannus brasiliensis CCIBt3594.</title>
        <authorList>
            <person name="Machado M."/>
            <person name="Botero N.B."/>
            <person name="Andreote A.P.D."/>
            <person name="Feitosa A.M.T."/>
            <person name="Popin R."/>
            <person name="Sivonen K."/>
            <person name="Fiore M.F."/>
        </authorList>
    </citation>
    <scope>NUCLEOTIDE SEQUENCE [LARGE SCALE GENOMIC DNA]</scope>
    <source>
        <strain evidence="3 4">CCIBt3594</strain>
    </source>
</reference>
<dbReference type="SUPFAM" id="SSF54106">
    <property type="entry name" value="LysM domain"/>
    <property type="match status" value="1"/>
</dbReference>
<dbReference type="Proteomes" id="UP001328733">
    <property type="component" value="Unassembled WGS sequence"/>
</dbReference>
<dbReference type="PROSITE" id="PS51782">
    <property type="entry name" value="LYSM"/>
    <property type="match status" value="1"/>
</dbReference>
<keyword evidence="4" id="KW-1185">Reference proteome</keyword>
<proteinExistence type="predicted"/>
<evidence type="ECO:0000313" key="4">
    <source>
        <dbReference type="Proteomes" id="UP001328733"/>
    </source>
</evidence>
<keyword evidence="3" id="KW-0378">Hydrolase</keyword>
<dbReference type="CDD" id="cd12797">
    <property type="entry name" value="M23_peptidase"/>
    <property type="match status" value="1"/>
</dbReference>
<evidence type="ECO:0000256" key="1">
    <source>
        <dbReference type="SAM" id="SignalP"/>
    </source>
</evidence>
<dbReference type="AlphaFoldDB" id="A0AAW9QGN4"/>
<dbReference type="Gene3D" id="2.70.70.10">
    <property type="entry name" value="Glucose Permease (Domain IIA)"/>
    <property type="match status" value="1"/>
</dbReference>
<protein>
    <submittedName>
        <fullName evidence="3">M23 family metallopeptidase</fullName>
        <ecNumber evidence="3">3.4.24.-</ecNumber>
    </submittedName>
</protein>